<dbReference type="PANTHER" id="PTHR43877">
    <property type="entry name" value="AMINOALKYLPHOSPHONATE N-ACETYLTRANSFERASE-RELATED-RELATED"/>
    <property type="match status" value="1"/>
</dbReference>
<dbReference type="EMBL" id="JBDPZD010000002">
    <property type="protein sequence ID" value="MEO3691203.1"/>
    <property type="molecule type" value="Genomic_DNA"/>
</dbReference>
<keyword evidence="2 4" id="KW-0012">Acyltransferase</keyword>
<dbReference type="GO" id="GO:0016746">
    <property type="term" value="F:acyltransferase activity"/>
    <property type="evidence" value="ECO:0007669"/>
    <property type="project" value="UniProtKB-KW"/>
</dbReference>
<evidence type="ECO:0000256" key="2">
    <source>
        <dbReference type="ARBA" id="ARBA00023315"/>
    </source>
</evidence>
<protein>
    <submittedName>
        <fullName evidence="4">GNAT family N-acetyltransferase</fullName>
        <ecNumber evidence="4">2.3.1.-</ecNumber>
    </submittedName>
</protein>
<dbReference type="Pfam" id="PF13673">
    <property type="entry name" value="Acetyltransf_10"/>
    <property type="match status" value="1"/>
</dbReference>
<dbReference type="PANTHER" id="PTHR43877:SF2">
    <property type="entry name" value="AMINOALKYLPHOSPHONATE N-ACETYLTRANSFERASE-RELATED"/>
    <property type="match status" value="1"/>
</dbReference>
<evidence type="ECO:0000259" key="3">
    <source>
        <dbReference type="PROSITE" id="PS51186"/>
    </source>
</evidence>
<gene>
    <name evidence="4" type="ORF">ABDJ85_06945</name>
</gene>
<comment type="caution">
    <text evidence="4">The sequence shown here is derived from an EMBL/GenBank/DDBJ whole genome shotgun (WGS) entry which is preliminary data.</text>
</comment>
<sequence length="163" mass="17983">MALDFRPLLPTDAAASADLTRAAFLCHIAQDWQPEAQERFLSEMSTATLQADIEGACFTAGAFEGLQLIGFILLPRPNFVRLLFVDSDHMGRGLGRQLWEAARTHLEAHHPTTGTVELNASPFALGFYRRLGFAPLSAEYTLKGSRVTRMACWLPARLHGAEL</sequence>
<dbReference type="InterPro" id="IPR016181">
    <property type="entry name" value="Acyl_CoA_acyltransferase"/>
</dbReference>
<dbReference type="RefSeq" id="WP_347704046.1">
    <property type="nucleotide sequence ID" value="NZ_JBDPZD010000002.1"/>
</dbReference>
<accession>A0ABV0G0F5</accession>
<organism evidence="4 5">
    <name type="scientific">Roseateles paludis</name>
    <dbReference type="NCBI Taxonomy" id="3145238"/>
    <lineage>
        <taxon>Bacteria</taxon>
        <taxon>Pseudomonadati</taxon>
        <taxon>Pseudomonadota</taxon>
        <taxon>Betaproteobacteria</taxon>
        <taxon>Burkholderiales</taxon>
        <taxon>Sphaerotilaceae</taxon>
        <taxon>Roseateles</taxon>
    </lineage>
</organism>
<dbReference type="PROSITE" id="PS51186">
    <property type="entry name" value="GNAT"/>
    <property type="match status" value="1"/>
</dbReference>
<dbReference type="InterPro" id="IPR000182">
    <property type="entry name" value="GNAT_dom"/>
</dbReference>
<evidence type="ECO:0000256" key="1">
    <source>
        <dbReference type="ARBA" id="ARBA00022679"/>
    </source>
</evidence>
<evidence type="ECO:0000313" key="5">
    <source>
        <dbReference type="Proteomes" id="UP001495147"/>
    </source>
</evidence>
<keyword evidence="1 4" id="KW-0808">Transferase</keyword>
<feature type="domain" description="N-acetyltransferase" evidence="3">
    <location>
        <begin position="3"/>
        <end position="155"/>
    </location>
</feature>
<name>A0ABV0G0F5_9BURK</name>
<dbReference type="InterPro" id="IPR050832">
    <property type="entry name" value="Bact_Acetyltransf"/>
</dbReference>
<dbReference type="Gene3D" id="3.40.630.30">
    <property type="match status" value="1"/>
</dbReference>
<dbReference type="EC" id="2.3.1.-" evidence="4"/>
<dbReference type="Proteomes" id="UP001495147">
    <property type="component" value="Unassembled WGS sequence"/>
</dbReference>
<keyword evidence="5" id="KW-1185">Reference proteome</keyword>
<dbReference type="SUPFAM" id="SSF55729">
    <property type="entry name" value="Acyl-CoA N-acyltransferases (Nat)"/>
    <property type="match status" value="1"/>
</dbReference>
<reference evidence="4 5" key="1">
    <citation type="submission" date="2024-05" db="EMBL/GenBank/DDBJ databases">
        <title>Roseateles sp. DJS-2-20 16S ribosomal RNA gene Genome sequencing and assembly.</title>
        <authorList>
            <person name="Woo H."/>
        </authorList>
    </citation>
    <scope>NUCLEOTIDE SEQUENCE [LARGE SCALE GENOMIC DNA]</scope>
    <source>
        <strain evidence="4 5">DJS-2-20</strain>
    </source>
</reference>
<dbReference type="CDD" id="cd04301">
    <property type="entry name" value="NAT_SF"/>
    <property type="match status" value="1"/>
</dbReference>
<proteinExistence type="predicted"/>
<evidence type="ECO:0000313" key="4">
    <source>
        <dbReference type="EMBL" id="MEO3691203.1"/>
    </source>
</evidence>